<accession>A0AAU7U6E3</accession>
<protein>
    <submittedName>
        <fullName evidence="1">Uncharacterized protein</fullName>
    </submittedName>
</protein>
<keyword evidence="1" id="KW-0614">Plasmid</keyword>
<dbReference type="EMBL" id="CP158298">
    <property type="protein sequence ID" value="XBV84107.1"/>
    <property type="molecule type" value="Genomic_DNA"/>
</dbReference>
<reference evidence="1" key="1">
    <citation type="submission" date="2024-06" db="EMBL/GenBank/DDBJ databases">
        <title>Draft Genome Sequence of Deinococcus sonorensis Type Strain KR-87, a Biofilm Producing Representative of the Genus Deinococcus.</title>
        <authorList>
            <person name="Boren L.S."/>
            <person name="Grosso R.A."/>
            <person name="Hugenberg-Cox A.N."/>
            <person name="Hill J.T.E."/>
            <person name="Albert C.M."/>
            <person name="Tuohy J.M."/>
        </authorList>
    </citation>
    <scope>NUCLEOTIDE SEQUENCE</scope>
    <source>
        <strain evidence="1">KR-87</strain>
        <plasmid evidence="1">pDson03</plasmid>
    </source>
</reference>
<gene>
    <name evidence="1" type="ORF">ABOD76_03340</name>
</gene>
<name>A0AAU7U6E3_9DEIO</name>
<geneLocation type="plasmid" evidence="1">
    <name>pDson03</name>
</geneLocation>
<dbReference type="KEGG" id="dsc:ABOD76_03340"/>
<sequence>MGGNLPDEALAWIFERAAGHPLFTVEYLRFLARQGLLWNDARRWRWRTPERHIIPVSVEALIEQVIAAAAGSPPHRAVLQAKAMLEPGVEAARLAVVAGLTLDELQAASAHLTRSGVLVDGEFAHPL</sequence>
<dbReference type="RefSeq" id="WP_350242138.1">
    <property type="nucleotide sequence ID" value="NZ_CP158298.1"/>
</dbReference>
<evidence type="ECO:0000313" key="1">
    <source>
        <dbReference type="EMBL" id="XBV84107.1"/>
    </source>
</evidence>
<organism evidence="1">
    <name type="scientific">Deinococcus sonorensis KR-87</name>
    <dbReference type="NCBI Taxonomy" id="694439"/>
    <lineage>
        <taxon>Bacteria</taxon>
        <taxon>Thermotogati</taxon>
        <taxon>Deinococcota</taxon>
        <taxon>Deinococci</taxon>
        <taxon>Deinococcales</taxon>
        <taxon>Deinococcaceae</taxon>
        <taxon>Deinococcus</taxon>
    </lineage>
</organism>
<dbReference type="AlphaFoldDB" id="A0AAU7U6E3"/>
<proteinExistence type="predicted"/>